<evidence type="ECO:0000259" key="1">
    <source>
        <dbReference type="Pfam" id="PF12728"/>
    </source>
</evidence>
<feature type="domain" description="Helix-turn-helix" evidence="1">
    <location>
        <begin position="39"/>
        <end position="86"/>
    </location>
</feature>
<accession>A0A3R5XTN8</accession>
<keyword evidence="2" id="KW-0238">DNA-binding</keyword>
<dbReference type="SUPFAM" id="SSF46955">
    <property type="entry name" value="Putative DNA-binding domain"/>
    <property type="match status" value="1"/>
</dbReference>
<dbReference type="OrthoDB" id="1524679at2"/>
<dbReference type="InterPro" id="IPR041657">
    <property type="entry name" value="HTH_17"/>
</dbReference>
<dbReference type="PANTHER" id="PTHR34585:SF22">
    <property type="entry name" value="HELIX-TURN-HELIX DOMAIN-CONTAINING PROTEIN"/>
    <property type="match status" value="1"/>
</dbReference>
<gene>
    <name evidence="2" type="ORF">EQP59_02020</name>
</gene>
<dbReference type="Pfam" id="PF12728">
    <property type="entry name" value="HTH_17"/>
    <property type="match status" value="1"/>
</dbReference>
<dbReference type="RefSeq" id="WP_128500719.1">
    <property type="nucleotide sequence ID" value="NZ_CP035107.1"/>
</dbReference>
<dbReference type="AlphaFoldDB" id="A0A3R5XTN8"/>
<evidence type="ECO:0000313" key="3">
    <source>
        <dbReference type="Proteomes" id="UP000287701"/>
    </source>
</evidence>
<sequence length="115" mass="13920">MKLITIEENQWLQLRQEIQFIKAYIQKQSQSTEIIDQLWLNNHEVCQYLHLSEKTLWRMRQNNEITYAKVHGQYFYTLGSIRQLMEFNVIKSTADYLESLTQKAHSYVQKGRHIK</sequence>
<dbReference type="InterPro" id="IPR009061">
    <property type="entry name" value="DNA-bd_dom_put_sf"/>
</dbReference>
<dbReference type="EMBL" id="CP035107">
    <property type="protein sequence ID" value="QAR30216.1"/>
    <property type="molecule type" value="Genomic_DNA"/>
</dbReference>
<dbReference type="Proteomes" id="UP000287701">
    <property type="component" value="Chromosome"/>
</dbReference>
<protein>
    <submittedName>
        <fullName evidence="2">DNA-binding protein</fullName>
    </submittedName>
</protein>
<name>A0A3R5XTN8_ORNRH</name>
<evidence type="ECO:0000313" key="2">
    <source>
        <dbReference type="EMBL" id="QAR30216.1"/>
    </source>
</evidence>
<reference evidence="2 3" key="1">
    <citation type="submission" date="2019-01" db="EMBL/GenBank/DDBJ databases">
        <title>Whole Genome of Ornithobacterium rhinotracheale FARPER-174b.</title>
        <authorList>
            <person name="Tataje-Lavanda L.A."/>
            <person name="Montalvan A."/>
            <person name="Montesinos R."/>
            <person name="Zimic M."/>
            <person name="Fernandez-Sanchez M."/>
            <person name="Fernandez-Diaz M."/>
        </authorList>
    </citation>
    <scope>NUCLEOTIDE SEQUENCE [LARGE SCALE GENOMIC DNA]</scope>
    <source>
        <strain evidence="2 3">FARPER-174b</strain>
    </source>
</reference>
<organism evidence="2 3">
    <name type="scientific">Ornithobacterium rhinotracheale</name>
    <dbReference type="NCBI Taxonomy" id="28251"/>
    <lineage>
        <taxon>Bacteria</taxon>
        <taxon>Pseudomonadati</taxon>
        <taxon>Bacteroidota</taxon>
        <taxon>Flavobacteriia</taxon>
        <taxon>Flavobacteriales</taxon>
        <taxon>Weeksellaceae</taxon>
        <taxon>Ornithobacterium</taxon>
    </lineage>
</organism>
<proteinExistence type="predicted"/>
<dbReference type="PANTHER" id="PTHR34585">
    <property type="match status" value="1"/>
</dbReference>
<dbReference type="GO" id="GO:0003677">
    <property type="term" value="F:DNA binding"/>
    <property type="evidence" value="ECO:0007669"/>
    <property type="project" value="UniProtKB-KW"/>
</dbReference>